<dbReference type="Pfam" id="PF00246">
    <property type="entry name" value="Peptidase_M14"/>
    <property type="match status" value="1"/>
</dbReference>
<accession>A0A671SPK2</accession>
<feature type="domain" description="Peptidase M14" evidence="23">
    <location>
        <begin position="725"/>
        <end position="1014"/>
    </location>
</feature>
<evidence type="ECO:0000256" key="14">
    <source>
        <dbReference type="ARBA" id="ARBA00023242"/>
    </source>
</evidence>
<evidence type="ECO:0000256" key="9">
    <source>
        <dbReference type="ARBA" id="ARBA00022723"/>
    </source>
</evidence>
<evidence type="ECO:0000256" key="6">
    <source>
        <dbReference type="ARBA" id="ARBA00022490"/>
    </source>
</evidence>
<protein>
    <recommendedName>
        <fullName evidence="18">Cytosolic carboxypeptidase 1</fullName>
        <ecNumber evidence="16">3.4.17.24</ecNumber>
    </recommendedName>
    <alternativeName>
        <fullName evidence="20">ATP/GTP-binding protein 1</fullName>
    </alternativeName>
    <alternativeName>
        <fullName evidence="19">Protein deglutamylase CCP1</fullName>
    </alternativeName>
</protein>
<dbReference type="GO" id="GO:0005634">
    <property type="term" value="C:nucleus"/>
    <property type="evidence" value="ECO:0007669"/>
    <property type="project" value="UniProtKB-SubCell"/>
</dbReference>
<evidence type="ECO:0000256" key="2">
    <source>
        <dbReference type="ARBA" id="ARBA00004123"/>
    </source>
</evidence>
<comment type="catalytic activity">
    <reaction evidence="15">
        <text>C-terminal L-alpha-aminoacyl-L-glutamyl-L-glutamyl-[tubulin] + H2O = C-terminal L-alpha-aminoacyl-L-glutamyl-[tubulin] + L-glutamate</text>
        <dbReference type="Rhea" id="RHEA:63792"/>
        <dbReference type="Rhea" id="RHEA-COMP:16435"/>
        <dbReference type="Rhea" id="RHEA-COMP:16436"/>
        <dbReference type="ChEBI" id="CHEBI:15377"/>
        <dbReference type="ChEBI" id="CHEBI:29985"/>
        <dbReference type="ChEBI" id="CHEBI:149555"/>
        <dbReference type="ChEBI" id="CHEBI:149556"/>
        <dbReference type="EC" id="3.4.17.24"/>
    </reaction>
    <physiologicalReaction direction="left-to-right" evidence="15">
        <dbReference type="Rhea" id="RHEA:63793"/>
    </physiologicalReaction>
</comment>
<evidence type="ECO:0000256" key="10">
    <source>
        <dbReference type="ARBA" id="ARBA00022801"/>
    </source>
</evidence>
<keyword evidence="8" id="KW-0645">Protease</keyword>
<dbReference type="InterPro" id="IPR040626">
    <property type="entry name" value="Pepdidase_M14_N"/>
</dbReference>
<evidence type="ECO:0000313" key="25">
    <source>
        <dbReference type="Proteomes" id="UP000472260"/>
    </source>
</evidence>
<evidence type="ECO:0000256" key="12">
    <source>
        <dbReference type="ARBA" id="ARBA00023049"/>
    </source>
</evidence>
<keyword evidence="10" id="KW-0378">Hydrolase</keyword>
<evidence type="ECO:0000256" key="13">
    <source>
        <dbReference type="ARBA" id="ARBA00023128"/>
    </source>
</evidence>
<evidence type="ECO:0000256" key="18">
    <source>
        <dbReference type="ARBA" id="ARBA00041044"/>
    </source>
</evidence>
<sequence>SSPLKVTGSKYINVLYDKTRNEVASKSSGGMEIILSSLENTQDLQTTLNILAILNELLTVGGGRRTGVFVSKGGTAVLLQLLVSSSKDPPANEELMLHIHSLLGKVGLKDRKFGVKARLNGALNATLNLVKHNLQNYKLLLPCLQVLRVYSSNLVNAVSLGKSGALEIMFEIIGPFSKKSTTLLKYVVCVLCMCSSGMNARRAVDTGYLPTLLTIYQDWHRNDTRHRHVVIRKSILGCIKNLTNIKLGRKAFIDANGMRILYNTSTECLSVRTLDPLVNTSSLIMRKCFPKNRLPPPTIKSVFHHPLPHIPAGGPVAQLYNQPPGVDDVVDESDENEATEVDTEYDEDETNDDIETDINKLRPIQMNTRPFDELRAYECDHFLFCSQDDDFESPRSVIPPSSVNSELHRPIIIPTMPSSLGPQNRRPLREDLLTPKSNESPLELDSISISKGPEGTADPDLVCSLGSLVLDAGMNGGSVDGPQDEGGEQAVLEVPDTAALLPLHDPDLYLEIVKSTRSVPAYTEVAYPDYFGHVALSLREPILERAYGVQRTKIFQDIERLIHPSDILDKVVYDLDNQRSVCTIGSLKFNSKFESGNLRKAIQVRKFEYDLILNSDINSNHYHQWFYFEVGNIRPGVRYRFNIINCEKSNSQFNYGMQVLMYSVQDAINGSPHWVRTGSDICYYKNNFSRSSIAAGGQKGKSYFTLTFTVTFQHKDDVCYFAYHYPYTYSMLKMHLQKLSALRTAQIYYRQDDLCETLGGNSCPLLTITAMPGSSSNDHISQFRSRPVVFLSARVHPGETNSSWVMKGTLEYLMSCSPQAQRLRESYIFKIIPMLNPDGVINGNHRCSLSGEDLNRQWQNPNAELHPTIYHAKSLLQYLRATGRTPLVFCDYHGHSRKKNVFMYGCSIKETVWQTNVNSSTCELHEDLGYRTLPKLLSQMAPAFSLSSCSFVVERSKETTARVVVWREIGVQRSYTMESTLCGCDQGKYKGLQIGTSELEEMGAQFCLALLRLRRFTSPLELHNHNSHLLDTENDLIDTRSIPNITSPTTYVLEEDEPAFLEEVDYSAESNDENDPDLEPDLQDNHALPDPNSDSEFSRQDSLN</sequence>
<keyword evidence="14" id="KW-0539">Nucleus</keyword>
<keyword evidence="7" id="KW-0121">Carboxypeptidase</keyword>
<dbReference type="InterPro" id="IPR016024">
    <property type="entry name" value="ARM-type_fold"/>
</dbReference>
<dbReference type="GO" id="GO:0004181">
    <property type="term" value="F:metallocarboxypeptidase activity"/>
    <property type="evidence" value="ECO:0007669"/>
    <property type="project" value="InterPro"/>
</dbReference>
<dbReference type="FunFam" id="2.60.40.3120:FF:000001">
    <property type="entry name" value="cytosolic carboxypeptidase 1 isoform X1"/>
    <property type="match status" value="1"/>
</dbReference>
<dbReference type="InterPro" id="IPR000834">
    <property type="entry name" value="Peptidase_M14"/>
</dbReference>
<feature type="compositionally biased region" description="Polar residues" evidence="22">
    <location>
        <begin position="1092"/>
        <end position="1104"/>
    </location>
</feature>
<dbReference type="SUPFAM" id="SSF48371">
    <property type="entry name" value="ARM repeat"/>
    <property type="match status" value="1"/>
</dbReference>
<evidence type="ECO:0000256" key="21">
    <source>
        <dbReference type="PROSITE-ProRule" id="PRU01379"/>
    </source>
</evidence>
<dbReference type="AlphaFoldDB" id="A0A671SPK2"/>
<comment type="subcellular location">
    <subcellularLocation>
        <location evidence="4">Cytoplasm</location>
        <location evidence="4">Cytosol</location>
    </subcellularLocation>
    <subcellularLocation>
        <location evidence="3">Mitochondrion</location>
    </subcellularLocation>
    <subcellularLocation>
        <location evidence="2">Nucleus</location>
    </subcellularLocation>
</comment>
<dbReference type="Gene3D" id="2.60.40.3120">
    <property type="match status" value="1"/>
</dbReference>
<dbReference type="Gene3D" id="1.25.10.10">
    <property type="entry name" value="Leucine-rich Repeat Variant"/>
    <property type="match status" value="1"/>
</dbReference>
<evidence type="ECO:0000256" key="16">
    <source>
        <dbReference type="ARBA" id="ARBA00026108"/>
    </source>
</evidence>
<evidence type="ECO:0000313" key="24">
    <source>
        <dbReference type="Ensembl" id="ENSSANP00000097927.1"/>
    </source>
</evidence>
<name>A0A671SPK2_9TELE</name>
<dbReference type="InterPro" id="IPR050821">
    <property type="entry name" value="Cytosolic_carboxypeptidase"/>
</dbReference>
<dbReference type="FunFam" id="3.40.630.10:FF:000024">
    <property type="entry name" value="ATP/GTP binding protein 1"/>
    <property type="match status" value="1"/>
</dbReference>
<dbReference type="GO" id="GO:0008270">
    <property type="term" value="F:zinc ion binding"/>
    <property type="evidence" value="ECO:0007669"/>
    <property type="project" value="InterPro"/>
</dbReference>
<evidence type="ECO:0000256" key="1">
    <source>
        <dbReference type="ARBA" id="ARBA00001947"/>
    </source>
</evidence>
<dbReference type="GO" id="GO:0006508">
    <property type="term" value="P:proteolysis"/>
    <property type="evidence" value="ECO:0007669"/>
    <property type="project" value="UniProtKB-KW"/>
</dbReference>
<keyword evidence="13" id="KW-0496">Mitochondrion</keyword>
<evidence type="ECO:0000256" key="5">
    <source>
        <dbReference type="ARBA" id="ARBA00005988"/>
    </source>
</evidence>
<dbReference type="InterPro" id="IPR033852">
    <property type="entry name" value="CBPC1/4"/>
</dbReference>
<dbReference type="InterPro" id="IPR011989">
    <property type="entry name" value="ARM-like"/>
</dbReference>
<proteinExistence type="inferred from homology"/>
<evidence type="ECO:0000256" key="8">
    <source>
        <dbReference type="ARBA" id="ARBA00022670"/>
    </source>
</evidence>
<dbReference type="EC" id="3.4.17.24" evidence="16"/>
<gene>
    <name evidence="24" type="primary">agtpbp1</name>
</gene>
<dbReference type="PROSITE" id="PS52035">
    <property type="entry name" value="PEPTIDASE_M14"/>
    <property type="match status" value="1"/>
</dbReference>
<dbReference type="CDD" id="cd06906">
    <property type="entry name" value="M14_Nna1"/>
    <property type="match status" value="1"/>
</dbReference>
<evidence type="ECO:0000256" key="3">
    <source>
        <dbReference type="ARBA" id="ARBA00004173"/>
    </source>
</evidence>
<evidence type="ECO:0000256" key="4">
    <source>
        <dbReference type="ARBA" id="ARBA00004514"/>
    </source>
</evidence>
<keyword evidence="9" id="KW-0479">Metal-binding</keyword>
<keyword evidence="6" id="KW-0963">Cytoplasm</keyword>
<dbReference type="SUPFAM" id="SSF53187">
    <property type="entry name" value="Zn-dependent exopeptidases"/>
    <property type="match status" value="1"/>
</dbReference>
<dbReference type="Pfam" id="PF18027">
    <property type="entry name" value="Pepdidase_M14_N"/>
    <property type="match status" value="1"/>
</dbReference>
<dbReference type="Pfam" id="PF25571">
    <property type="entry name" value="TPR_CCP1_N"/>
    <property type="match status" value="1"/>
</dbReference>
<keyword evidence="25" id="KW-1185">Reference proteome</keyword>
<evidence type="ECO:0000259" key="23">
    <source>
        <dbReference type="PROSITE" id="PS52035"/>
    </source>
</evidence>
<reference evidence="24" key="2">
    <citation type="submission" date="2025-09" db="UniProtKB">
        <authorList>
            <consortium name="Ensembl"/>
        </authorList>
    </citation>
    <scope>IDENTIFICATION</scope>
</reference>
<comment type="catalytic activity">
    <reaction evidence="17">
        <text>(L-glutamyl)(n+1)-gamma-L-glutamyl-L-glutamyl-[protein] + H2O = (L-glutamyl)(n)-gamma-L-glutamyl-L-glutamyl-[protein] + L-glutamate</text>
        <dbReference type="Rhea" id="RHEA:60004"/>
        <dbReference type="Rhea" id="RHEA-COMP:15519"/>
        <dbReference type="Rhea" id="RHEA-COMP:15675"/>
        <dbReference type="ChEBI" id="CHEBI:15377"/>
        <dbReference type="ChEBI" id="CHEBI:29985"/>
        <dbReference type="ChEBI" id="CHEBI:143623"/>
    </reaction>
    <physiologicalReaction direction="left-to-right" evidence="17">
        <dbReference type="Rhea" id="RHEA:60005"/>
    </physiologicalReaction>
</comment>
<keyword evidence="11" id="KW-0862">Zinc</keyword>
<comment type="similarity">
    <text evidence="5 21">Belongs to the peptidase M14 family.</text>
</comment>
<feature type="region of interest" description="Disordered" evidence="22">
    <location>
        <begin position="1064"/>
        <end position="1104"/>
    </location>
</feature>
<evidence type="ECO:0000256" key="11">
    <source>
        <dbReference type="ARBA" id="ARBA00022833"/>
    </source>
</evidence>
<feature type="compositionally biased region" description="Acidic residues" evidence="22">
    <location>
        <begin position="1064"/>
        <end position="1082"/>
    </location>
</feature>
<dbReference type="GO" id="GO:0005739">
    <property type="term" value="C:mitochondrion"/>
    <property type="evidence" value="ECO:0007669"/>
    <property type="project" value="UniProtKB-SubCell"/>
</dbReference>
<evidence type="ECO:0000256" key="7">
    <source>
        <dbReference type="ARBA" id="ARBA00022645"/>
    </source>
</evidence>
<evidence type="ECO:0000256" key="17">
    <source>
        <dbReference type="ARBA" id="ARBA00029302"/>
    </source>
</evidence>
<evidence type="ECO:0000256" key="19">
    <source>
        <dbReference type="ARBA" id="ARBA00043068"/>
    </source>
</evidence>
<organism evidence="24 25">
    <name type="scientific">Sinocyclocheilus anshuiensis</name>
    <dbReference type="NCBI Taxonomy" id="1608454"/>
    <lineage>
        <taxon>Eukaryota</taxon>
        <taxon>Metazoa</taxon>
        <taxon>Chordata</taxon>
        <taxon>Craniata</taxon>
        <taxon>Vertebrata</taxon>
        <taxon>Euteleostomi</taxon>
        <taxon>Actinopterygii</taxon>
        <taxon>Neopterygii</taxon>
        <taxon>Teleostei</taxon>
        <taxon>Ostariophysi</taxon>
        <taxon>Cypriniformes</taxon>
        <taxon>Cyprinidae</taxon>
        <taxon>Cyprininae</taxon>
        <taxon>Sinocyclocheilus</taxon>
    </lineage>
</organism>
<evidence type="ECO:0000256" key="22">
    <source>
        <dbReference type="SAM" id="MobiDB-lite"/>
    </source>
</evidence>
<comment type="cofactor">
    <cofactor evidence="1">
        <name>Zn(2+)</name>
        <dbReference type="ChEBI" id="CHEBI:29105"/>
    </cofactor>
</comment>
<dbReference type="GO" id="GO:0005829">
    <property type="term" value="C:cytosol"/>
    <property type="evidence" value="ECO:0007669"/>
    <property type="project" value="UniProtKB-SubCell"/>
</dbReference>
<evidence type="ECO:0000256" key="15">
    <source>
        <dbReference type="ARBA" id="ARBA00024524"/>
    </source>
</evidence>
<evidence type="ECO:0000256" key="20">
    <source>
        <dbReference type="ARBA" id="ARBA00043070"/>
    </source>
</evidence>
<dbReference type="Ensembl" id="ENSSANT00000103991.1">
    <property type="protein sequence ID" value="ENSSANP00000097927.1"/>
    <property type="gene ID" value="ENSSANG00000048076.1"/>
</dbReference>
<dbReference type="PANTHER" id="PTHR12756:SF24">
    <property type="entry name" value="CYTOSOLIC CARBOXYPEPTIDASE 1"/>
    <property type="match status" value="1"/>
</dbReference>
<dbReference type="PANTHER" id="PTHR12756">
    <property type="entry name" value="CYTOSOLIC CARBOXYPEPTIDASE"/>
    <property type="match status" value="1"/>
</dbReference>
<reference evidence="24" key="1">
    <citation type="submission" date="2025-08" db="UniProtKB">
        <authorList>
            <consortium name="Ensembl"/>
        </authorList>
    </citation>
    <scope>IDENTIFICATION</scope>
</reference>
<dbReference type="Proteomes" id="UP000472260">
    <property type="component" value="Unassembled WGS sequence"/>
</dbReference>
<keyword evidence="12" id="KW-0482">Metalloprotease</keyword>
<feature type="active site" description="Proton donor/acceptor" evidence="21">
    <location>
        <position position="978"/>
    </location>
</feature>
<dbReference type="Gene3D" id="3.40.630.10">
    <property type="entry name" value="Zn peptidases"/>
    <property type="match status" value="1"/>
</dbReference>